<feature type="compositionally biased region" description="Basic and acidic residues" evidence="1">
    <location>
        <begin position="14"/>
        <end position="34"/>
    </location>
</feature>
<dbReference type="Proteomes" id="UP001054945">
    <property type="component" value="Unassembled WGS sequence"/>
</dbReference>
<keyword evidence="3" id="KW-1185">Reference proteome</keyword>
<evidence type="ECO:0000256" key="1">
    <source>
        <dbReference type="SAM" id="MobiDB-lite"/>
    </source>
</evidence>
<protein>
    <submittedName>
        <fullName evidence="2">Uncharacterized protein</fullName>
    </submittedName>
</protein>
<evidence type="ECO:0000313" key="2">
    <source>
        <dbReference type="EMBL" id="GIY69307.1"/>
    </source>
</evidence>
<reference evidence="2 3" key="1">
    <citation type="submission" date="2021-06" db="EMBL/GenBank/DDBJ databases">
        <title>Caerostris extrusa draft genome.</title>
        <authorList>
            <person name="Kono N."/>
            <person name="Arakawa K."/>
        </authorList>
    </citation>
    <scope>NUCLEOTIDE SEQUENCE [LARGE SCALE GENOMIC DNA]</scope>
</reference>
<feature type="region of interest" description="Disordered" evidence="1">
    <location>
        <begin position="121"/>
        <end position="143"/>
    </location>
</feature>
<accession>A0AAV4VG61</accession>
<comment type="caution">
    <text evidence="2">The sequence shown here is derived from an EMBL/GenBank/DDBJ whole genome shotgun (WGS) entry which is preliminary data.</text>
</comment>
<proteinExistence type="predicted"/>
<dbReference type="AlphaFoldDB" id="A0AAV4VG61"/>
<feature type="region of interest" description="Disordered" evidence="1">
    <location>
        <begin position="14"/>
        <end position="50"/>
    </location>
</feature>
<organism evidence="2 3">
    <name type="scientific">Caerostris extrusa</name>
    <name type="common">Bark spider</name>
    <name type="synonym">Caerostris bankana</name>
    <dbReference type="NCBI Taxonomy" id="172846"/>
    <lineage>
        <taxon>Eukaryota</taxon>
        <taxon>Metazoa</taxon>
        <taxon>Ecdysozoa</taxon>
        <taxon>Arthropoda</taxon>
        <taxon>Chelicerata</taxon>
        <taxon>Arachnida</taxon>
        <taxon>Araneae</taxon>
        <taxon>Araneomorphae</taxon>
        <taxon>Entelegynae</taxon>
        <taxon>Araneoidea</taxon>
        <taxon>Araneidae</taxon>
        <taxon>Caerostris</taxon>
    </lineage>
</organism>
<name>A0AAV4VG61_CAEEX</name>
<gene>
    <name evidence="2" type="primary">AVEN_146069_1</name>
    <name evidence="2" type="ORF">CEXT_343301</name>
</gene>
<evidence type="ECO:0000313" key="3">
    <source>
        <dbReference type="Proteomes" id="UP001054945"/>
    </source>
</evidence>
<sequence length="153" mass="18298">MSECIPLQIRLRRQRSDRPVRTEDHAQLPWRERGGGVLPETSRQGGQRPRRKLTFPEFLLMWREAQDEDELIEVIREHDLFPDVIKIDYYRKKPEQVETVKRTTRNQSECPCGCEYTTTETYRKSPKEESVEYETTSVSRKSDERLPVFSCYR</sequence>
<dbReference type="EMBL" id="BPLR01014518">
    <property type="protein sequence ID" value="GIY69307.1"/>
    <property type="molecule type" value="Genomic_DNA"/>
</dbReference>
<feature type="compositionally biased region" description="Basic and acidic residues" evidence="1">
    <location>
        <begin position="121"/>
        <end position="130"/>
    </location>
</feature>